<dbReference type="InterPro" id="IPR036388">
    <property type="entry name" value="WH-like_DNA-bd_sf"/>
</dbReference>
<evidence type="ECO:0000256" key="1">
    <source>
        <dbReference type="ARBA" id="ARBA00023125"/>
    </source>
</evidence>
<dbReference type="Gene3D" id="1.10.10.10">
    <property type="entry name" value="Winged helix-like DNA-binding domain superfamily/Winged helix DNA-binding domain"/>
    <property type="match status" value="1"/>
</dbReference>
<dbReference type="InterPro" id="IPR039779">
    <property type="entry name" value="RFX-like"/>
</dbReference>
<keyword evidence="4" id="KW-1185">Reference proteome</keyword>
<dbReference type="Proteomes" id="UP000190648">
    <property type="component" value="Unassembled WGS sequence"/>
</dbReference>
<name>A0A1V4J3M9_PATFA</name>
<dbReference type="PANTHER" id="PTHR12619">
    <property type="entry name" value="RFX TRANSCRIPTION FACTOR FAMILY"/>
    <property type="match status" value="1"/>
</dbReference>
<evidence type="ECO:0000259" key="2">
    <source>
        <dbReference type="PROSITE" id="PS51526"/>
    </source>
</evidence>
<evidence type="ECO:0000313" key="3">
    <source>
        <dbReference type="EMBL" id="OPJ66760.1"/>
    </source>
</evidence>
<dbReference type="Pfam" id="PF02257">
    <property type="entry name" value="RFX_DNA_binding"/>
    <property type="match status" value="1"/>
</dbReference>
<dbReference type="OrthoDB" id="10056949at2759"/>
<dbReference type="Pfam" id="PF25340">
    <property type="entry name" value="BCD_RFX"/>
    <property type="match status" value="1"/>
</dbReference>
<dbReference type="PROSITE" id="PS51526">
    <property type="entry name" value="RFX_DBD"/>
    <property type="match status" value="1"/>
</dbReference>
<protein>
    <submittedName>
        <fullName evidence="3">DNA-binding protein RFX8 isoform B</fullName>
    </submittedName>
</protein>
<dbReference type="PANTHER" id="PTHR12619:SF24">
    <property type="entry name" value="DNA-BINDING PROTEIN RFX8"/>
    <property type="match status" value="1"/>
</dbReference>
<proteinExistence type="predicted"/>
<reference evidence="3 4" key="1">
    <citation type="submission" date="2016-02" db="EMBL/GenBank/DDBJ databases">
        <title>Band-tailed pigeon sequencing and assembly.</title>
        <authorList>
            <person name="Soares A.E."/>
            <person name="Novak B.J."/>
            <person name="Rice E.S."/>
            <person name="O'Connell B."/>
            <person name="Chang D."/>
            <person name="Weber S."/>
            <person name="Shapiro B."/>
        </authorList>
    </citation>
    <scope>NUCLEOTIDE SEQUENCE [LARGE SCALE GENOMIC DNA]</scope>
    <source>
        <strain evidence="3">BTP2013</strain>
        <tissue evidence="3">Blood</tissue>
    </source>
</reference>
<dbReference type="GO" id="GO:0000978">
    <property type="term" value="F:RNA polymerase II cis-regulatory region sequence-specific DNA binding"/>
    <property type="evidence" value="ECO:0007669"/>
    <property type="project" value="TreeGrafter"/>
</dbReference>
<dbReference type="STRING" id="372326.A0A1V4J3M9"/>
<gene>
    <name evidence="3" type="primary">RFX8</name>
    <name evidence="3" type="ORF">AV530_016756</name>
</gene>
<evidence type="ECO:0000313" key="4">
    <source>
        <dbReference type="Proteomes" id="UP000190648"/>
    </source>
</evidence>
<dbReference type="GO" id="GO:0000981">
    <property type="term" value="F:DNA-binding transcription factor activity, RNA polymerase II-specific"/>
    <property type="evidence" value="ECO:0007669"/>
    <property type="project" value="TreeGrafter"/>
</dbReference>
<dbReference type="InterPro" id="IPR003150">
    <property type="entry name" value="DNA-bd_RFX"/>
</dbReference>
<dbReference type="EMBL" id="LSYS01009367">
    <property type="protein sequence ID" value="OPJ66760.1"/>
    <property type="molecule type" value="Genomic_DNA"/>
</dbReference>
<dbReference type="AlphaFoldDB" id="A0A1V4J3M9"/>
<dbReference type="InterPro" id="IPR057321">
    <property type="entry name" value="RFX1-4/6/8-like_BCD"/>
</dbReference>
<sequence>MGSKELIRLVFPGLGTRRLGTRGSTRYHYNGIAIKKNSSFYARYCSLLSEKNYHSISLSKTGRERGRRWESKKAASCARILGFSAKSQRSSLCRSSGNACSSEDAAVYKSKSQKKMTSKNLQCSPSLVYLKTEQERYQYPWPEFNRIYLWEQELGKKYPYEMVVLLVNEYHSHCQDLLHMVRKEELDKVEDCIMSFWRSLQPENIAFMSLPDVCQLFKIYDRQLFKEMEDILLHDFLEEVPVQRIKSMRLFSKNIEVWLLNALKEFPLPLQISKSKEVTVFIKRLGRKIDLSNMAKIMRTVLNSNSKVTVLRSDLHAVISQGFLDVPGNLFQPKSRNPEEPQNDIHLKCLNDLMSLLVPSIDIQVLLNCVSSNLQAFVIQPSRSKEEFRKLASDFQLKWNFLLSAVSKVMTLNYADSFGSWHLFNLLLMDFVAHIFLSYIEEEADESFWVAKQNEPPVLWVYEPNHFWGYIAEEQPQANSSELFGGHSRRRQGQEERITKTFTNLDLRGGREALCT</sequence>
<keyword evidence="1 3" id="KW-0238">DNA-binding</keyword>
<comment type="caution">
    <text evidence="3">The sequence shown here is derived from an EMBL/GenBank/DDBJ whole genome shotgun (WGS) entry which is preliminary data.</text>
</comment>
<organism evidence="3 4">
    <name type="scientific">Patagioenas fasciata monilis</name>
    <dbReference type="NCBI Taxonomy" id="372326"/>
    <lineage>
        <taxon>Eukaryota</taxon>
        <taxon>Metazoa</taxon>
        <taxon>Chordata</taxon>
        <taxon>Craniata</taxon>
        <taxon>Vertebrata</taxon>
        <taxon>Euteleostomi</taxon>
        <taxon>Archelosauria</taxon>
        <taxon>Archosauria</taxon>
        <taxon>Dinosauria</taxon>
        <taxon>Saurischia</taxon>
        <taxon>Theropoda</taxon>
        <taxon>Coelurosauria</taxon>
        <taxon>Aves</taxon>
        <taxon>Neognathae</taxon>
        <taxon>Neoaves</taxon>
        <taxon>Columbimorphae</taxon>
        <taxon>Columbiformes</taxon>
        <taxon>Columbidae</taxon>
        <taxon>Patagioenas</taxon>
    </lineage>
</organism>
<accession>A0A1V4J3M9</accession>
<feature type="domain" description="RFX-type winged-helix" evidence="2">
    <location>
        <begin position="1"/>
        <end position="36"/>
    </location>
</feature>